<dbReference type="Proteomes" id="UP000244189">
    <property type="component" value="Unassembled WGS sequence"/>
</dbReference>
<protein>
    <submittedName>
        <fullName evidence="1">Uncharacterized protein</fullName>
    </submittedName>
</protein>
<evidence type="ECO:0000313" key="3">
    <source>
        <dbReference type="Proteomes" id="UP000244189"/>
    </source>
</evidence>
<dbReference type="AlphaFoldDB" id="A0A2T5GS72"/>
<dbReference type="EMBL" id="CABVLI010000032">
    <property type="protein sequence ID" value="VVT06389.1"/>
    <property type="molecule type" value="Genomic_DNA"/>
</dbReference>
<dbReference type="EMBL" id="QAOG01000001">
    <property type="protein sequence ID" value="PTQ62158.1"/>
    <property type="molecule type" value="Genomic_DNA"/>
</dbReference>
<accession>A0A2T5GS72</accession>
<reference evidence="2 4" key="2">
    <citation type="submission" date="2019-09" db="EMBL/GenBank/DDBJ databases">
        <authorList>
            <person name="Dittami M. S."/>
        </authorList>
    </citation>
    <scope>NUCLEOTIDE SEQUENCE [LARGE SCALE GENOMIC DNA]</scope>
    <source>
        <strain evidence="2">SPHINGO391</strain>
    </source>
</reference>
<evidence type="ECO:0000313" key="4">
    <source>
        <dbReference type="Proteomes" id="UP000326857"/>
    </source>
</evidence>
<dbReference type="Proteomes" id="UP000326857">
    <property type="component" value="Unassembled WGS sequence"/>
</dbReference>
<name>A0A2T5GS72_9SPHN</name>
<evidence type="ECO:0000313" key="2">
    <source>
        <dbReference type="EMBL" id="VVT06389.1"/>
    </source>
</evidence>
<dbReference type="RefSeq" id="WP_056412894.1">
    <property type="nucleotide sequence ID" value="NZ_JASPFN010000001.1"/>
</dbReference>
<reference evidence="1 3" key="1">
    <citation type="submission" date="2018-04" db="EMBL/GenBank/DDBJ databases">
        <title>Genomic Encyclopedia of Type Strains, Phase III (KMG-III): the genomes of soil and plant-associated and newly described type strains.</title>
        <authorList>
            <person name="Whitman W."/>
        </authorList>
    </citation>
    <scope>NUCLEOTIDE SEQUENCE [LARGE SCALE GENOMIC DNA]</scope>
    <source>
        <strain evidence="1 3">MA101b</strain>
    </source>
</reference>
<gene>
    <name evidence="1" type="ORF">C8J26_0435</name>
    <name evidence="2" type="ORF">SPHINGO391_380064</name>
</gene>
<sequence>MAITVNSVDWNGISSDEQQKIRDIIGKNFDGQTVEVGEAPLQADAGNACTTACNIAQQAAQIACNALPWPASTVCNYAAEKAGDFCRSQC</sequence>
<evidence type="ECO:0000313" key="1">
    <source>
        <dbReference type="EMBL" id="PTQ62158.1"/>
    </source>
</evidence>
<organism evidence="1 3">
    <name type="scientific">Sphingomonas aurantiaca</name>
    <dbReference type="NCBI Taxonomy" id="185949"/>
    <lineage>
        <taxon>Bacteria</taxon>
        <taxon>Pseudomonadati</taxon>
        <taxon>Pseudomonadota</taxon>
        <taxon>Alphaproteobacteria</taxon>
        <taxon>Sphingomonadales</taxon>
        <taxon>Sphingomonadaceae</taxon>
        <taxon>Sphingomonas</taxon>
    </lineage>
</organism>
<proteinExistence type="predicted"/>
<keyword evidence="3" id="KW-1185">Reference proteome</keyword>
<accession>A0A5E7YPT4</accession>